<sequence>MPELKSLTELIEEYANELEDVSFELDKVALLKTLALIESSYGKNNKPKFESAYYIGGKLYKNSPTLRKQIAVYGRDAACSWSSFQIMYINAYDMGYRGLPKNLRSDEIAIPYIIKFINVRIIRLKPRKIEDIFDAYNSGSFKDSYVPVTYIRKAMSAYKYYLGH</sequence>
<accession>A0A1V5ZNF6</accession>
<protein>
    <submittedName>
        <fullName evidence="1">Uncharacterized protein</fullName>
    </submittedName>
</protein>
<evidence type="ECO:0000313" key="1">
    <source>
        <dbReference type="EMBL" id="OQB41566.1"/>
    </source>
</evidence>
<name>A0A1V5ZNF6_9BACT</name>
<dbReference type="Proteomes" id="UP000485621">
    <property type="component" value="Unassembled WGS sequence"/>
</dbReference>
<reference evidence="1" key="1">
    <citation type="submission" date="2017-02" db="EMBL/GenBank/DDBJ databases">
        <title>Delving into the versatile metabolic prowess of the omnipresent phylum Bacteroidetes.</title>
        <authorList>
            <person name="Nobu M.K."/>
            <person name="Mei R."/>
            <person name="Narihiro T."/>
            <person name="Kuroda K."/>
            <person name="Liu W.-T."/>
        </authorList>
    </citation>
    <scope>NUCLEOTIDE SEQUENCE</scope>
    <source>
        <strain evidence="1">ADurb.Bin160</strain>
    </source>
</reference>
<proteinExistence type="predicted"/>
<gene>
    <name evidence="1" type="ORF">BWY04_00746</name>
</gene>
<organism evidence="1">
    <name type="scientific">candidate division CPR1 bacterium ADurb.Bin160</name>
    <dbReference type="NCBI Taxonomy" id="1852826"/>
    <lineage>
        <taxon>Bacteria</taxon>
        <taxon>candidate division CPR1</taxon>
    </lineage>
</organism>
<dbReference type="AlphaFoldDB" id="A0A1V5ZNF6"/>
<dbReference type="EMBL" id="MWDB01000014">
    <property type="protein sequence ID" value="OQB41566.1"/>
    <property type="molecule type" value="Genomic_DNA"/>
</dbReference>
<comment type="caution">
    <text evidence="1">The sequence shown here is derived from an EMBL/GenBank/DDBJ whole genome shotgun (WGS) entry which is preliminary data.</text>
</comment>